<name>A0ABV9NMN9_9GAMM</name>
<gene>
    <name evidence="2" type="ORF">ACFO3Q_14670</name>
</gene>
<dbReference type="RefSeq" id="WP_377005479.1">
    <property type="nucleotide sequence ID" value="NZ_JBHSGG010000043.1"/>
</dbReference>
<evidence type="ECO:0000313" key="2">
    <source>
        <dbReference type="EMBL" id="MFC4729411.1"/>
    </source>
</evidence>
<keyword evidence="3" id="KW-1185">Reference proteome</keyword>
<sequence length="54" mass="5274">MSLASLLHGAIAIGLVLIVIGVGLRGRDTGTVLAGIGLFCAVVAGAARLLQAFG</sequence>
<accession>A0ABV9NMN9</accession>
<feature type="transmembrane region" description="Helical" evidence="1">
    <location>
        <begin position="31"/>
        <end position="50"/>
    </location>
</feature>
<reference evidence="3" key="1">
    <citation type="journal article" date="2019" name="Int. J. Syst. Evol. Microbiol.">
        <title>The Global Catalogue of Microorganisms (GCM) 10K type strain sequencing project: providing services to taxonomists for standard genome sequencing and annotation.</title>
        <authorList>
            <consortium name="The Broad Institute Genomics Platform"/>
            <consortium name="The Broad Institute Genome Sequencing Center for Infectious Disease"/>
            <person name="Wu L."/>
            <person name="Ma J."/>
        </authorList>
    </citation>
    <scope>NUCLEOTIDE SEQUENCE [LARGE SCALE GENOMIC DNA]</scope>
    <source>
        <strain evidence="3">CGMCC 1.13574</strain>
    </source>
</reference>
<protein>
    <submittedName>
        <fullName evidence="2">Uncharacterized protein</fullName>
    </submittedName>
</protein>
<keyword evidence="1" id="KW-0472">Membrane</keyword>
<evidence type="ECO:0000313" key="3">
    <source>
        <dbReference type="Proteomes" id="UP001595892"/>
    </source>
</evidence>
<feature type="transmembrane region" description="Helical" evidence="1">
    <location>
        <begin position="6"/>
        <end position="24"/>
    </location>
</feature>
<keyword evidence="1" id="KW-0812">Transmembrane</keyword>
<dbReference type="Proteomes" id="UP001595892">
    <property type="component" value="Unassembled WGS sequence"/>
</dbReference>
<dbReference type="EMBL" id="JBHSGG010000043">
    <property type="protein sequence ID" value="MFC4729411.1"/>
    <property type="molecule type" value="Genomic_DNA"/>
</dbReference>
<evidence type="ECO:0000256" key="1">
    <source>
        <dbReference type="SAM" id="Phobius"/>
    </source>
</evidence>
<organism evidence="2 3">
    <name type="scientific">Coralloluteibacterium thermophilum</name>
    <dbReference type="NCBI Taxonomy" id="2707049"/>
    <lineage>
        <taxon>Bacteria</taxon>
        <taxon>Pseudomonadati</taxon>
        <taxon>Pseudomonadota</taxon>
        <taxon>Gammaproteobacteria</taxon>
        <taxon>Lysobacterales</taxon>
        <taxon>Lysobacteraceae</taxon>
        <taxon>Coralloluteibacterium</taxon>
    </lineage>
</organism>
<comment type="caution">
    <text evidence="2">The sequence shown here is derived from an EMBL/GenBank/DDBJ whole genome shotgun (WGS) entry which is preliminary data.</text>
</comment>
<proteinExistence type="predicted"/>
<keyword evidence="1" id="KW-1133">Transmembrane helix</keyword>